<dbReference type="AlphaFoldDB" id="A0A0F9L921"/>
<dbReference type="EMBL" id="LAZR01006537">
    <property type="protein sequence ID" value="KKM91409.1"/>
    <property type="molecule type" value="Genomic_DNA"/>
</dbReference>
<accession>A0A0F9L921</accession>
<organism evidence="1">
    <name type="scientific">marine sediment metagenome</name>
    <dbReference type="NCBI Taxonomy" id="412755"/>
    <lineage>
        <taxon>unclassified sequences</taxon>
        <taxon>metagenomes</taxon>
        <taxon>ecological metagenomes</taxon>
    </lineage>
</organism>
<sequence>MSSNAKLEKIKTLLKKKAEESVEVRILVPSVKVNFYSKDMKKELEELEKEKILHLLILLIINISKLREIH</sequence>
<comment type="caution">
    <text evidence="1">The sequence shown here is derived from an EMBL/GenBank/DDBJ whole genome shotgun (WGS) entry which is preliminary data.</text>
</comment>
<proteinExistence type="predicted"/>
<name>A0A0F9L921_9ZZZZ</name>
<protein>
    <submittedName>
        <fullName evidence="1">Uncharacterized protein</fullName>
    </submittedName>
</protein>
<gene>
    <name evidence="1" type="ORF">LCGC14_1228860</name>
</gene>
<evidence type="ECO:0000313" key="1">
    <source>
        <dbReference type="EMBL" id="KKM91409.1"/>
    </source>
</evidence>
<reference evidence="1" key="1">
    <citation type="journal article" date="2015" name="Nature">
        <title>Complex archaea that bridge the gap between prokaryotes and eukaryotes.</title>
        <authorList>
            <person name="Spang A."/>
            <person name="Saw J.H."/>
            <person name="Jorgensen S.L."/>
            <person name="Zaremba-Niedzwiedzka K."/>
            <person name="Martijn J."/>
            <person name="Lind A.E."/>
            <person name="van Eijk R."/>
            <person name="Schleper C."/>
            <person name="Guy L."/>
            <person name="Ettema T.J."/>
        </authorList>
    </citation>
    <scope>NUCLEOTIDE SEQUENCE</scope>
</reference>